<dbReference type="RefSeq" id="WP_203585094.1">
    <property type="nucleotide sequence ID" value="NZ_JACOPV010000010.1"/>
</dbReference>
<sequence length="137" mass="15362">MAEKKTGAAKHAATYRANKKAEAQRLGVERTPVDLPVAIRKRIDEVMKRHGYSQLQELWQDLALSLIAAEPEEQARRLKRPDASAFEISPKLARQFEEASRAELKRDPGHQIIAPKPLPHGEQQCNAAQLDILQPAL</sequence>
<gene>
    <name evidence="2" type="ORF">H8F21_16950</name>
</gene>
<keyword evidence="3" id="KW-1185">Reference proteome</keyword>
<comment type="caution">
    <text evidence="2">The sequence shown here is derived from an EMBL/GenBank/DDBJ whole genome shotgun (WGS) entry which is preliminary data.</text>
</comment>
<dbReference type="EMBL" id="JACOPV010000010">
    <property type="protein sequence ID" value="MBM5459257.1"/>
    <property type="molecule type" value="Genomic_DNA"/>
</dbReference>
<dbReference type="Proteomes" id="UP000745663">
    <property type="component" value="Unassembled WGS sequence"/>
</dbReference>
<protein>
    <submittedName>
        <fullName evidence="2">Uncharacterized protein</fullName>
    </submittedName>
</protein>
<feature type="compositionally biased region" description="Basic and acidic residues" evidence="1">
    <location>
        <begin position="98"/>
        <end position="109"/>
    </location>
</feature>
<feature type="region of interest" description="Disordered" evidence="1">
    <location>
        <begin position="98"/>
        <end position="122"/>
    </location>
</feature>
<proteinExistence type="predicted"/>
<evidence type="ECO:0000313" key="3">
    <source>
        <dbReference type="Proteomes" id="UP000745663"/>
    </source>
</evidence>
<reference evidence="2 3" key="1">
    <citation type="submission" date="2020-08" db="EMBL/GenBank/DDBJ databases">
        <title>Description of novel Pseudomonas species.</title>
        <authorList>
            <person name="Duman M."/>
            <person name="Mulet M."/>
            <person name="Altun S."/>
            <person name="Saticioglu I.B."/>
            <person name="Lalucat J."/>
            <person name="Garcia-Valdes E."/>
        </authorList>
    </citation>
    <scope>NUCLEOTIDE SEQUENCE [LARGE SCALE GENOMIC DNA]</scope>
    <source>
        <strain evidence="2 3">P66</strain>
    </source>
</reference>
<name>A0ABS2C059_9PSED</name>
<evidence type="ECO:0000256" key="1">
    <source>
        <dbReference type="SAM" id="MobiDB-lite"/>
    </source>
</evidence>
<feature type="region of interest" description="Disordered" evidence="1">
    <location>
        <begin position="1"/>
        <end position="24"/>
    </location>
</feature>
<organism evidence="2 3">
    <name type="scientific">Pseudomonas arcuscaelestis</name>
    <dbReference type="NCBI Taxonomy" id="2710591"/>
    <lineage>
        <taxon>Bacteria</taxon>
        <taxon>Pseudomonadati</taxon>
        <taxon>Pseudomonadota</taxon>
        <taxon>Gammaproteobacteria</taxon>
        <taxon>Pseudomonadales</taxon>
        <taxon>Pseudomonadaceae</taxon>
        <taxon>Pseudomonas</taxon>
    </lineage>
</organism>
<accession>A0ABS2C059</accession>
<evidence type="ECO:0000313" key="2">
    <source>
        <dbReference type="EMBL" id="MBM5459257.1"/>
    </source>
</evidence>